<gene>
    <name evidence="1" type="ORF">MLD38_021495</name>
</gene>
<dbReference type="Proteomes" id="UP001057402">
    <property type="component" value="Chromosome 6"/>
</dbReference>
<keyword evidence="2" id="KW-1185">Reference proteome</keyword>
<name>A0ACB9QG99_9MYRT</name>
<protein>
    <submittedName>
        <fullName evidence="1">Uncharacterized protein</fullName>
    </submittedName>
</protein>
<comment type="caution">
    <text evidence="1">The sequence shown here is derived from an EMBL/GenBank/DDBJ whole genome shotgun (WGS) entry which is preliminary data.</text>
</comment>
<accession>A0ACB9QG99</accession>
<evidence type="ECO:0000313" key="1">
    <source>
        <dbReference type="EMBL" id="KAI4365516.1"/>
    </source>
</evidence>
<reference evidence="2" key="1">
    <citation type="journal article" date="2023" name="Front. Plant Sci.">
        <title>Chromosomal-level genome assembly of Melastoma candidum provides insights into trichome evolution.</title>
        <authorList>
            <person name="Zhong Y."/>
            <person name="Wu W."/>
            <person name="Sun C."/>
            <person name="Zou P."/>
            <person name="Liu Y."/>
            <person name="Dai S."/>
            <person name="Zhou R."/>
        </authorList>
    </citation>
    <scope>NUCLEOTIDE SEQUENCE [LARGE SCALE GENOMIC DNA]</scope>
</reference>
<evidence type="ECO:0000313" key="2">
    <source>
        <dbReference type="Proteomes" id="UP001057402"/>
    </source>
</evidence>
<proteinExistence type="predicted"/>
<sequence>MRMMMDQGLSLNSVVLTAILPIIGDLQDRILGRKLHGYVMKRRYSKQLLVQTGLIDMYCNCGDMTYDGEGKESHAYSMKRGFLANFSVITCLMAMYSKCEVIAGLFESLPERNVICWTAMIDSYVESGFAYEALDMFRSMQLSWYRPDSIVFSRILNVCSQLKAGKLGKEIHGQILEKNLQANPYISAELIRTHASCQSIGSAASVFETTSIKG</sequence>
<organism evidence="1 2">
    <name type="scientific">Melastoma candidum</name>
    <dbReference type="NCBI Taxonomy" id="119954"/>
    <lineage>
        <taxon>Eukaryota</taxon>
        <taxon>Viridiplantae</taxon>
        <taxon>Streptophyta</taxon>
        <taxon>Embryophyta</taxon>
        <taxon>Tracheophyta</taxon>
        <taxon>Spermatophyta</taxon>
        <taxon>Magnoliopsida</taxon>
        <taxon>eudicotyledons</taxon>
        <taxon>Gunneridae</taxon>
        <taxon>Pentapetalae</taxon>
        <taxon>rosids</taxon>
        <taxon>malvids</taxon>
        <taxon>Myrtales</taxon>
        <taxon>Melastomataceae</taxon>
        <taxon>Melastomatoideae</taxon>
        <taxon>Melastomateae</taxon>
        <taxon>Melastoma</taxon>
    </lineage>
</organism>
<dbReference type="EMBL" id="CM042885">
    <property type="protein sequence ID" value="KAI4365516.1"/>
    <property type="molecule type" value="Genomic_DNA"/>
</dbReference>